<gene>
    <name evidence="3" type="ORF">BRO54_1441</name>
</gene>
<dbReference type="PANTHER" id="PTHR12049">
    <property type="entry name" value="PROTEIN ARGININE METHYLTRANSFERASE NDUFAF7, MITOCHONDRIAL"/>
    <property type="match status" value="1"/>
</dbReference>
<protein>
    <recommendedName>
        <fullName evidence="5">Cytosolic protein</fullName>
    </recommendedName>
</protein>
<keyword evidence="2" id="KW-0808">Transferase</keyword>
<evidence type="ECO:0000256" key="2">
    <source>
        <dbReference type="ARBA" id="ARBA00022679"/>
    </source>
</evidence>
<dbReference type="EMBL" id="MQMG01000014">
    <property type="protein sequence ID" value="OKO94726.1"/>
    <property type="molecule type" value="Genomic_DNA"/>
</dbReference>
<evidence type="ECO:0000313" key="4">
    <source>
        <dbReference type="Proteomes" id="UP000186030"/>
    </source>
</evidence>
<dbReference type="InterPro" id="IPR029063">
    <property type="entry name" value="SAM-dependent_MTases_sf"/>
</dbReference>
<dbReference type="Pfam" id="PF02636">
    <property type="entry name" value="Methyltransf_28"/>
    <property type="match status" value="1"/>
</dbReference>
<evidence type="ECO:0000256" key="1">
    <source>
        <dbReference type="ARBA" id="ARBA00022603"/>
    </source>
</evidence>
<dbReference type="InterPro" id="IPR003788">
    <property type="entry name" value="NDUFAF7"/>
</dbReference>
<accession>A0A1Q5T3B6</accession>
<name>A0A1Q5T3B6_9BACL</name>
<dbReference type="Proteomes" id="UP000186030">
    <property type="component" value="Unassembled WGS sequence"/>
</dbReference>
<sequence>MVMDRLYEQIAAAPGGRVSYADYMQMALYDERFGYYMRERAKIGKEGDFFTNSSFAPVFGKALASLWVRMVEHSGLPPAVCEWGGGDGRLALSVLEEWKEKSPHTYDRLSYTIIDQSPFHRRRQRETLQPVAEKVEQYDDVSRWLAERGPFSGIVFSNEFFDAFPVHVIVKEGGVLHECFVAARDGRLVEEKAPLCRPAIVRYLNERGLDLAEGQRLEVPLAMKAFWLDVGPLFHQAVMVTIDYGYTDEQLRAPARRHGSLRGYFRHQLVADPLRHPGEMDLTSHVQWDALRLYARQAGWEEVAFVRQDRFLLAAGLLHEWNVSEGGDFFSPANRQNRMIRALIADDGVSRFFDVLILQKGMSLPARDFWPAPEFLPVD</sequence>
<proteinExistence type="predicted"/>
<reference evidence="4" key="2">
    <citation type="submission" date="2017-01" db="EMBL/GenBank/DDBJ databases">
        <title>Genome sequencing and annotation of Geobacillus sp. 1017, a Hydrocarbon-Oxidizing Thermophilic Bacterium Isolated from a Heavy Oil Reservoir (China).</title>
        <authorList>
            <person name="Kadnikov V.V."/>
            <person name="Mardanov A.V."/>
            <person name="Poltaraus A.B."/>
            <person name="Sokolova D.S."/>
            <person name="Semenova E.M."/>
            <person name="Ravin N.V."/>
            <person name="Tourova T.P."/>
            <person name="Nazina T.N."/>
        </authorList>
    </citation>
    <scope>NUCLEOTIDE SEQUENCE [LARGE SCALE GENOMIC DNA]</scope>
    <source>
        <strain evidence="4">1017</strain>
    </source>
</reference>
<dbReference type="GO" id="GO:0035243">
    <property type="term" value="F:protein-arginine omega-N symmetric methyltransferase activity"/>
    <property type="evidence" value="ECO:0007669"/>
    <property type="project" value="TreeGrafter"/>
</dbReference>
<dbReference type="GO" id="GO:0032259">
    <property type="term" value="P:methylation"/>
    <property type="evidence" value="ECO:0007669"/>
    <property type="project" value="UniProtKB-KW"/>
</dbReference>
<keyword evidence="1" id="KW-0489">Methyltransferase</keyword>
<dbReference type="AlphaFoldDB" id="A0A1Q5T3B6"/>
<dbReference type="SUPFAM" id="SSF53335">
    <property type="entry name" value="S-adenosyl-L-methionine-dependent methyltransferases"/>
    <property type="match status" value="1"/>
</dbReference>
<reference evidence="3 4" key="1">
    <citation type="submission" date="2016-11" db="EMBL/GenBank/DDBJ databases">
        <authorList>
            <person name="Kadnikov V."/>
            <person name="Nazina T."/>
        </authorList>
    </citation>
    <scope>NUCLEOTIDE SEQUENCE [LARGE SCALE GENOMIC DNA]</scope>
    <source>
        <strain evidence="3 4">1017</strain>
    </source>
</reference>
<organism evidence="3 4">
    <name type="scientific">Geobacillus proteiniphilus</name>
    <dbReference type="NCBI Taxonomy" id="860353"/>
    <lineage>
        <taxon>Bacteria</taxon>
        <taxon>Bacillati</taxon>
        <taxon>Bacillota</taxon>
        <taxon>Bacilli</taxon>
        <taxon>Bacillales</taxon>
        <taxon>Anoxybacillaceae</taxon>
        <taxon>Geobacillus</taxon>
    </lineage>
</organism>
<dbReference type="Gene3D" id="3.40.50.12710">
    <property type="match status" value="1"/>
</dbReference>
<dbReference type="InterPro" id="IPR038375">
    <property type="entry name" value="NDUFAF7_sf"/>
</dbReference>
<evidence type="ECO:0000313" key="3">
    <source>
        <dbReference type="EMBL" id="OKO94726.1"/>
    </source>
</evidence>
<comment type="caution">
    <text evidence="3">The sequence shown here is derived from an EMBL/GenBank/DDBJ whole genome shotgun (WGS) entry which is preliminary data.</text>
</comment>
<evidence type="ECO:0008006" key="5">
    <source>
        <dbReference type="Google" id="ProtNLM"/>
    </source>
</evidence>
<dbReference type="PANTHER" id="PTHR12049:SF7">
    <property type="entry name" value="PROTEIN ARGININE METHYLTRANSFERASE NDUFAF7, MITOCHONDRIAL"/>
    <property type="match status" value="1"/>
</dbReference>